<dbReference type="InterPro" id="IPR002641">
    <property type="entry name" value="PNPLA_dom"/>
</dbReference>
<feature type="region of interest" description="Disordered" evidence="4">
    <location>
        <begin position="215"/>
        <end position="237"/>
    </location>
</feature>
<dbReference type="Proteomes" id="UP000594263">
    <property type="component" value="Unplaced"/>
</dbReference>
<accession>A0A7N0RBA9</accession>
<dbReference type="Gramene" id="Kaladp0002s0057.1.v1.1">
    <property type="protein sequence ID" value="Kaladp0002s0057.1.v1.1"/>
    <property type="gene ID" value="Kaladp0002s0057.v1.1"/>
</dbReference>
<evidence type="ECO:0000256" key="3">
    <source>
        <dbReference type="PROSITE-ProRule" id="PRU01161"/>
    </source>
</evidence>
<dbReference type="InterPro" id="IPR016035">
    <property type="entry name" value="Acyl_Trfase/lysoPLipase"/>
</dbReference>
<dbReference type="PANTHER" id="PTHR32176:SF120">
    <property type="entry name" value="PATATIN"/>
    <property type="match status" value="1"/>
</dbReference>
<dbReference type="Gene3D" id="3.40.1090.10">
    <property type="entry name" value="Cytosolic phospholipase A2 catalytic domain"/>
    <property type="match status" value="1"/>
</dbReference>
<feature type="domain" description="PNPLA" evidence="5">
    <location>
        <begin position="1"/>
        <end position="86"/>
    </location>
</feature>
<evidence type="ECO:0000256" key="4">
    <source>
        <dbReference type="SAM" id="MobiDB-lite"/>
    </source>
</evidence>
<dbReference type="EnsemblPlants" id="Kaladp0002s0057.1.v1.1">
    <property type="protein sequence ID" value="Kaladp0002s0057.1.v1.1"/>
    <property type="gene ID" value="Kaladp0002s0057.v1.1"/>
</dbReference>
<organism evidence="6 7">
    <name type="scientific">Kalanchoe fedtschenkoi</name>
    <name type="common">Lavender scallops</name>
    <name type="synonym">South American air plant</name>
    <dbReference type="NCBI Taxonomy" id="63787"/>
    <lineage>
        <taxon>Eukaryota</taxon>
        <taxon>Viridiplantae</taxon>
        <taxon>Streptophyta</taxon>
        <taxon>Embryophyta</taxon>
        <taxon>Tracheophyta</taxon>
        <taxon>Spermatophyta</taxon>
        <taxon>Magnoliopsida</taxon>
        <taxon>eudicotyledons</taxon>
        <taxon>Gunneridae</taxon>
        <taxon>Pentapetalae</taxon>
        <taxon>Saxifragales</taxon>
        <taxon>Crassulaceae</taxon>
        <taxon>Kalanchoe</taxon>
    </lineage>
</organism>
<feature type="compositionally biased region" description="Polar residues" evidence="4">
    <location>
        <begin position="318"/>
        <end position="344"/>
    </location>
</feature>
<evidence type="ECO:0000313" key="7">
    <source>
        <dbReference type="Proteomes" id="UP000594263"/>
    </source>
</evidence>
<comment type="similarity">
    <text evidence="1">Belongs to the patatin family.</text>
</comment>
<reference evidence="6" key="1">
    <citation type="submission" date="2021-01" db="UniProtKB">
        <authorList>
            <consortium name="EnsemblPlants"/>
        </authorList>
    </citation>
    <scope>IDENTIFICATION</scope>
</reference>
<feature type="short sequence motif" description="DGA/G" evidence="3">
    <location>
        <begin position="73"/>
        <end position="75"/>
    </location>
</feature>
<protein>
    <recommendedName>
        <fullName evidence="5">PNPLA domain-containing protein</fullName>
    </recommendedName>
</protein>
<evidence type="ECO:0000259" key="5">
    <source>
        <dbReference type="PROSITE" id="PS51635"/>
    </source>
</evidence>
<dbReference type="SUPFAM" id="SSF52151">
    <property type="entry name" value="FabD/lysophospholipase-like"/>
    <property type="match status" value="1"/>
</dbReference>
<dbReference type="AlphaFoldDB" id="A0A7N0RBA9"/>
<dbReference type="GO" id="GO:0006629">
    <property type="term" value="P:lipid metabolic process"/>
    <property type="evidence" value="ECO:0007669"/>
    <property type="project" value="UniProtKB-KW"/>
</dbReference>
<comment type="caution">
    <text evidence="3">Lacks conserved residue(s) required for the propagation of feature annotation.</text>
</comment>
<evidence type="ECO:0000313" key="6">
    <source>
        <dbReference type="EnsemblPlants" id="Kaladp0002s0057.1.v1.1"/>
    </source>
</evidence>
<keyword evidence="2" id="KW-0443">Lipid metabolism</keyword>
<proteinExistence type="inferred from homology"/>
<evidence type="ECO:0000256" key="2">
    <source>
        <dbReference type="ARBA" id="ARBA00023098"/>
    </source>
</evidence>
<sequence>MMELVGNFLNGRLILDCIPIVTQKPRLIPTDPSIDVLLSDICIGTSAAPTYLPAHYFESTDVAGNVRQFDLLDGGMFANNPASLALAVSMREAMVSEELEELEFLIISVGTGARKSKAAKNYTATGVARWSTPCWLVDCAQSSSPIIEELINSNMDWVRVNFTQLFDLFPGKCHYFRLQEEELEWPTSSMDVSSPENLDNLVAIGEGLLEKRVQTEDLQTHSSMSKSKLKVRDQSTNKEELTRAFGKSFLEHNPEMGVEQDPDLDALPPPSITMVGDLAEITEEAQPGQSQIRENLAVQIPVRTMESPTCEVRIDMPSSATRTPKRANSSLVCSPGGYNNQVSPPSLKGKSSFRNFFPKLGIKSRSHTMDLDKASIQALGGRKLKISRPASLTKLFTPKMKRT</sequence>
<dbReference type="GO" id="GO:0004620">
    <property type="term" value="F:phospholipase activity"/>
    <property type="evidence" value="ECO:0007669"/>
    <property type="project" value="TreeGrafter"/>
</dbReference>
<name>A0A7N0RBA9_KALFE</name>
<dbReference type="PROSITE" id="PS51635">
    <property type="entry name" value="PNPLA"/>
    <property type="match status" value="1"/>
</dbReference>
<keyword evidence="7" id="KW-1185">Reference proteome</keyword>
<dbReference type="GO" id="GO:0047372">
    <property type="term" value="F:monoacylglycerol lipase activity"/>
    <property type="evidence" value="ECO:0007669"/>
    <property type="project" value="TreeGrafter"/>
</dbReference>
<feature type="region of interest" description="Disordered" evidence="4">
    <location>
        <begin position="317"/>
        <end position="350"/>
    </location>
</feature>
<evidence type="ECO:0000256" key="1">
    <source>
        <dbReference type="ARBA" id="ARBA00010240"/>
    </source>
</evidence>
<dbReference type="PANTHER" id="PTHR32176">
    <property type="entry name" value="XYLOSE ISOMERASE"/>
    <property type="match status" value="1"/>
</dbReference>